<accession>A0A267FLS2</accession>
<evidence type="ECO:0000256" key="5">
    <source>
        <dbReference type="SAM" id="MobiDB-lite"/>
    </source>
</evidence>
<evidence type="ECO:0000313" key="6">
    <source>
        <dbReference type="EMBL" id="PAA74154.1"/>
    </source>
</evidence>
<comment type="caution">
    <text evidence="6">The sequence shown here is derived from an EMBL/GenBank/DDBJ whole genome shotgun (WGS) entry which is preliminary data.</text>
</comment>
<name>A0A267FLS2_9PLAT</name>
<evidence type="ECO:0000256" key="1">
    <source>
        <dbReference type="ARBA" id="ARBA00004496"/>
    </source>
</evidence>
<feature type="region of interest" description="Disordered" evidence="5">
    <location>
        <begin position="553"/>
        <end position="587"/>
    </location>
</feature>
<feature type="region of interest" description="Disordered" evidence="5">
    <location>
        <begin position="621"/>
        <end position="640"/>
    </location>
</feature>
<feature type="compositionally biased region" description="Pro residues" evidence="5">
    <location>
        <begin position="559"/>
        <end position="572"/>
    </location>
</feature>
<dbReference type="SUPFAM" id="SSF52058">
    <property type="entry name" value="L domain-like"/>
    <property type="match status" value="1"/>
</dbReference>
<dbReference type="AlphaFoldDB" id="A0A267FLS2"/>
<dbReference type="PANTHER" id="PTHR15454">
    <property type="entry name" value="NISCHARIN RELATED"/>
    <property type="match status" value="1"/>
</dbReference>
<dbReference type="STRING" id="282301.A0A267FLS2"/>
<feature type="region of interest" description="Disordered" evidence="5">
    <location>
        <begin position="461"/>
        <end position="494"/>
    </location>
</feature>
<dbReference type="InterPro" id="IPR003591">
    <property type="entry name" value="Leu-rich_rpt_typical-subtyp"/>
</dbReference>
<dbReference type="GO" id="GO:0005737">
    <property type="term" value="C:cytoplasm"/>
    <property type="evidence" value="ECO:0007669"/>
    <property type="project" value="UniProtKB-SubCell"/>
</dbReference>
<sequence>MGSSSSSQHVKCSEEDLLIQLAKCFTNNASSLGPSSCLVLDTPVCARILRCLPRQSQLLLADAEDDEFVSVSSVSSANHAPLAGLTASAASATEHAKIVEIAISKAENLELVHNDATIEGQLDLARFHSLVRLRLKSVPMHLLLNLSERRDALRSLDVDSCAATLMSVIELCAGDRTTGAEWPRLRHLRFSGCRLRHLDLSVRYLVALTHLDLSYNQLVRVDELQHLKSLQNLNLSFNRLHRLPSLASLRNLRRIRLAYNFLESLVGLEDLRRLEVLDASNNVICHLALIGDLRRLSRLLSLDLRGNPAATAPDHRAQLLPLLNSREPKRLVLNGRRLTSGEVRNLVHVMKAYPRSVSADDSFQHRQLHRRQQQQQQLARGSVNAGYSTADEWPDSNSIGSTTTTATAPACAVALVHVDADDDNNRPVEDRFADSCDISGRGEGDGCPAPGNFTIECEADVSSADEPAEQGQRQKIGSNKKKASAPSPTGGQQNMREYLAGLRQRYGDGYIVRLNEQQRQHRQLRQQQQQRQEEQQLRDAEALMTASDEFPVAVSSTPLEPPPPPPPPPPPTSVVQQNQAKSANLAVPAASSAAPLLAAADANIGDPTPVMDSIGSDVFVLPTSRMPQPEPVKSSDTAAAASASVEQELGLIRGHQFLAVQGDTGSAVMLSLAGHLLTIRHPDGRLAEEIDLRKLVALELPSASNSGLQMRLRFDQQQLVRSFQLQEDDPADAGQLASLLSPFAATVPPDRYRCARCEHSFDIAEASRSILPCESAHSLSDIREAPVCPSCGSEFILSTDAAATTAAAQLQASSLDPPAAAVARFFVGSVGTELSAPRVSPPSLDAESVSPDPSSANAAAAEGPASTDAFARTPSIVSMDTQGAAGPTLTADFNVGQSATVSESATALGTMDACEESPALSLSTAAPTDTEAFVTANADATTDVTAGVPDDDDTKEMLADNVLMFDPTSPEVMDHRLKLHLDLSLLGDGEDAKFTVLLAGCHFLSGKRNSNWEAKRAAILVATTRQLLLLDYCPRSLAVADEDLGRSLALLQKWPLAALQTVRLGHWAGGFVLLRWTSEAQLLAPMGHRAKLDGLIDCLRRHCDRPDVDAGVDDGGRDRCHWVTLADSCTSALLVVDEAADDGDAEMLRLLALPPADLAEALADCQQLDWRAKCQLINSAPLTSLQSLTILDRDASSPAGAPVRLDFFPEDGVASWSVVMPTGAARRELRRRLAEPWQLRFGVELPVGRENGEAGSLE</sequence>
<organism evidence="6 7">
    <name type="scientific">Macrostomum lignano</name>
    <dbReference type="NCBI Taxonomy" id="282301"/>
    <lineage>
        <taxon>Eukaryota</taxon>
        <taxon>Metazoa</taxon>
        <taxon>Spiralia</taxon>
        <taxon>Lophotrochozoa</taxon>
        <taxon>Platyhelminthes</taxon>
        <taxon>Rhabditophora</taxon>
        <taxon>Macrostomorpha</taxon>
        <taxon>Macrostomida</taxon>
        <taxon>Macrostomidae</taxon>
        <taxon>Macrostomum</taxon>
    </lineage>
</organism>
<dbReference type="PROSITE" id="PS51450">
    <property type="entry name" value="LRR"/>
    <property type="match status" value="3"/>
</dbReference>
<dbReference type="SMART" id="SM00369">
    <property type="entry name" value="LRR_TYP"/>
    <property type="match status" value="2"/>
</dbReference>
<proteinExistence type="predicted"/>
<evidence type="ECO:0000313" key="7">
    <source>
        <dbReference type="Proteomes" id="UP000215902"/>
    </source>
</evidence>
<evidence type="ECO:0000256" key="2">
    <source>
        <dbReference type="ARBA" id="ARBA00022490"/>
    </source>
</evidence>
<dbReference type="Proteomes" id="UP000215902">
    <property type="component" value="Unassembled WGS sequence"/>
</dbReference>
<dbReference type="Gene3D" id="3.80.10.10">
    <property type="entry name" value="Ribonuclease Inhibitor"/>
    <property type="match status" value="1"/>
</dbReference>
<evidence type="ECO:0000256" key="3">
    <source>
        <dbReference type="ARBA" id="ARBA00022614"/>
    </source>
</evidence>
<keyword evidence="2" id="KW-0963">Cytoplasm</keyword>
<comment type="subcellular location">
    <subcellularLocation>
        <location evidence="1">Cytoplasm</location>
    </subcellularLocation>
</comment>
<feature type="region of interest" description="Disordered" evidence="5">
    <location>
        <begin position="360"/>
        <end position="402"/>
    </location>
</feature>
<dbReference type="InterPro" id="IPR001611">
    <property type="entry name" value="Leu-rich_rpt"/>
</dbReference>
<dbReference type="InterPro" id="IPR032675">
    <property type="entry name" value="LRR_dom_sf"/>
</dbReference>
<evidence type="ECO:0008006" key="8">
    <source>
        <dbReference type="Google" id="ProtNLM"/>
    </source>
</evidence>
<gene>
    <name evidence="6" type="ORF">BOX15_Mlig007548g1</name>
</gene>
<keyword evidence="3" id="KW-0433">Leucine-rich repeat</keyword>
<feature type="compositionally biased region" description="Low complexity" evidence="5">
    <location>
        <begin position="848"/>
        <end position="866"/>
    </location>
</feature>
<feature type="region of interest" description="Disordered" evidence="5">
    <location>
        <begin position="834"/>
        <end position="867"/>
    </location>
</feature>
<dbReference type="OrthoDB" id="6066314at2759"/>
<evidence type="ECO:0000256" key="4">
    <source>
        <dbReference type="ARBA" id="ARBA00022737"/>
    </source>
</evidence>
<dbReference type="EMBL" id="NIVC01000975">
    <property type="protein sequence ID" value="PAA74154.1"/>
    <property type="molecule type" value="Genomic_DNA"/>
</dbReference>
<dbReference type="PANTHER" id="PTHR15454:SF69">
    <property type="entry name" value="SERINE_THREONINE-PROTEIN KINASE 11-INTERACTING PROTEIN"/>
    <property type="match status" value="1"/>
</dbReference>
<dbReference type="Pfam" id="PF13855">
    <property type="entry name" value="LRR_8"/>
    <property type="match status" value="1"/>
</dbReference>
<reference evidence="6 7" key="1">
    <citation type="submission" date="2017-06" db="EMBL/GenBank/DDBJ databases">
        <title>A platform for efficient transgenesis in Macrostomum lignano, a flatworm model organism for stem cell research.</title>
        <authorList>
            <person name="Berezikov E."/>
        </authorList>
    </citation>
    <scope>NUCLEOTIDE SEQUENCE [LARGE SCALE GENOMIC DNA]</scope>
    <source>
        <strain evidence="6">DV1</strain>
        <tissue evidence="6">Whole organism</tissue>
    </source>
</reference>
<keyword evidence="4" id="KW-0677">Repeat</keyword>
<protein>
    <recommendedName>
        <fullName evidence="8">Serine/threonine-protein kinase 11-interacting protein</fullName>
    </recommendedName>
</protein>
<keyword evidence="7" id="KW-1185">Reference proteome</keyword>